<dbReference type="Gene3D" id="2.60.40.10">
    <property type="entry name" value="Immunoglobulins"/>
    <property type="match status" value="2"/>
</dbReference>
<name>A0A364RGG8_9BACT</name>
<proteinExistence type="predicted"/>
<reference evidence="2 3" key="1">
    <citation type="submission" date="2018-06" db="EMBL/GenBank/DDBJ databases">
        <authorList>
            <person name="Liu Z.-W."/>
        </authorList>
    </citation>
    <scope>NUCLEOTIDE SEQUENCE [LARGE SCALE GENOMIC DNA]</scope>
    <source>
        <strain evidence="2 3">2b14</strain>
    </source>
</reference>
<comment type="caution">
    <text evidence="2">The sequence shown here is derived from an EMBL/GenBank/DDBJ whole genome shotgun (WGS) entry which is preliminary data.</text>
</comment>
<gene>
    <name evidence="2" type="ORF">DP923_09265</name>
</gene>
<feature type="chain" id="PRO_5016685097" evidence="1">
    <location>
        <begin position="23"/>
        <end position="254"/>
    </location>
</feature>
<reference evidence="2 3" key="2">
    <citation type="submission" date="2018-07" db="EMBL/GenBank/DDBJ databases">
        <title>Pontibacter sp. 2b14 genomic sequence and assembly.</title>
        <authorList>
            <person name="Du Z.-J."/>
        </authorList>
    </citation>
    <scope>NUCLEOTIDE SEQUENCE [LARGE SCALE GENOMIC DNA]</scope>
    <source>
        <strain evidence="2 3">2b14</strain>
    </source>
</reference>
<protein>
    <submittedName>
        <fullName evidence="2">DUF1573 domain-containing protein</fullName>
    </submittedName>
</protein>
<keyword evidence="1" id="KW-0732">Signal</keyword>
<dbReference type="RefSeq" id="WP_112305531.1">
    <property type="nucleotide sequence ID" value="NZ_QMDV01000002.1"/>
</dbReference>
<dbReference type="NCBIfam" id="NF012200">
    <property type="entry name" value="choice_anch_D"/>
    <property type="match status" value="1"/>
</dbReference>
<dbReference type="OrthoDB" id="826619at2"/>
<sequence length="254" mass="27746">MSKRWSLAVLLFLVLAGFSVRAQGDLRFEKQTHDFGTITEGTFASYEFRVKNVGNQPAIISDVRPACGCTTPTWPKEPILPGKIAAIKAVYNSTGRPGAFHKSISIVSDGVAQSQVLYIKGNVVPKDQKSFYTPEQKANSPRLAVGNTSYSFGKLEKGQKSIARFTVKNTGRQDLIIQGIKSDCNCVTYKVSEPSIKAGQTATLELTYVPAVLKEHNEVVTILSNDIIMPALKLTLKATIVEQTASQHMLRQGN</sequence>
<dbReference type="EMBL" id="QMDV01000002">
    <property type="protein sequence ID" value="RAU83382.1"/>
    <property type="molecule type" value="Genomic_DNA"/>
</dbReference>
<evidence type="ECO:0000256" key="1">
    <source>
        <dbReference type="SAM" id="SignalP"/>
    </source>
</evidence>
<dbReference type="Pfam" id="PF07610">
    <property type="entry name" value="DUF1573"/>
    <property type="match status" value="2"/>
</dbReference>
<dbReference type="AlphaFoldDB" id="A0A364RGG8"/>
<dbReference type="PANTHER" id="PTHR37833:SF1">
    <property type="entry name" value="SIGNAL PEPTIDE PROTEIN"/>
    <property type="match status" value="1"/>
</dbReference>
<dbReference type="InterPro" id="IPR011467">
    <property type="entry name" value="DUF1573"/>
</dbReference>
<evidence type="ECO:0000313" key="3">
    <source>
        <dbReference type="Proteomes" id="UP000251692"/>
    </source>
</evidence>
<organism evidence="2 3">
    <name type="scientific">Pontibacter arcticus</name>
    <dbReference type="NCBI Taxonomy" id="2080288"/>
    <lineage>
        <taxon>Bacteria</taxon>
        <taxon>Pseudomonadati</taxon>
        <taxon>Bacteroidota</taxon>
        <taxon>Cytophagia</taxon>
        <taxon>Cytophagales</taxon>
        <taxon>Hymenobacteraceae</taxon>
        <taxon>Pontibacter</taxon>
    </lineage>
</organism>
<dbReference type="PANTHER" id="PTHR37833">
    <property type="entry name" value="LIPOPROTEIN-RELATED"/>
    <property type="match status" value="1"/>
</dbReference>
<evidence type="ECO:0000313" key="2">
    <source>
        <dbReference type="EMBL" id="RAU83382.1"/>
    </source>
</evidence>
<accession>A0A364RGG8</accession>
<dbReference type="InterPro" id="IPR013783">
    <property type="entry name" value="Ig-like_fold"/>
</dbReference>
<keyword evidence="3" id="KW-1185">Reference proteome</keyword>
<feature type="signal peptide" evidence="1">
    <location>
        <begin position="1"/>
        <end position="22"/>
    </location>
</feature>
<dbReference type="Proteomes" id="UP000251692">
    <property type="component" value="Unassembled WGS sequence"/>
</dbReference>